<protein>
    <recommendedName>
        <fullName evidence="4">Cytochrome b5 heme-binding domain-containing protein</fullName>
    </recommendedName>
</protein>
<name>A0AAV0V3Y7_HYABA</name>
<dbReference type="PROSITE" id="PS50297">
    <property type="entry name" value="ANK_REP_REGION"/>
    <property type="match status" value="1"/>
</dbReference>
<evidence type="ECO:0000256" key="1">
    <source>
        <dbReference type="PROSITE-ProRule" id="PRU00023"/>
    </source>
</evidence>
<evidence type="ECO:0008006" key="4">
    <source>
        <dbReference type="Google" id="ProtNLM"/>
    </source>
</evidence>
<dbReference type="InterPro" id="IPR036770">
    <property type="entry name" value="Ankyrin_rpt-contain_sf"/>
</dbReference>
<keyword evidence="1" id="KW-0040">ANK repeat</keyword>
<evidence type="ECO:0000313" key="3">
    <source>
        <dbReference type="Proteomes" id="UP001162031"/>
    </source>
</evidence>
<dbReference type="AlphaFoldDB" id="A0AAV0V3Y7"/>
<proteinExistence type="predicted"/>
<dbReference type="Gene3D" id="3.10.120.10">
    <property type="entry name" value="Cytochrome b5-like heme/steroid binding domain"/>
    <property type="match status" value="2"/>
</dbReference>
<dbReference type="Proteomes" id="UP001162031">
    <property type="component" value="Unassembled WGS sequence"/>
</dbReference>
<accession>A0AAV0V3Y7</accession>
<feature type="repeat" description="ANK" evidence="1">
    <location>
        <begin position="342"/>
        <end position="374"/>
    </location>
</feature>
<dbReference type="SUPFAM" id="SSF55856">
    <property type="entry name" value="Cytochrome b5-like heme/steroid binding domain"/>
    <property type="match status" value="1"/>
</dbReference>
<reference evidence="2" key="1">
    <citation type="submission" date="2022-12" db="EMBL/GenBank/DDBJ databases">
        <authorList>
            <person name="Webb A."/>
        </authorList>
    </citation>
    <scope>NUCLEOTIDE SEQUENCE</scope>
    <source>
        <strain evidence="2">Hp1</strain>
    </source>
</reference>
<dbReference type="SUPFAM" id="SSF48403">
    <property type="entry name" value="Ankyrin repeat"/>
    <property type="match status" value="1"/>
</dbReference>
<dbReference type="Pfam" id="PF12796">
    <property type="entry name" value="Ank_2"/>
    <property type="match status" value="1"/>
</dbReference>
<gene>
    <name evidence="2" type="ORF">HBR001_LOCUS9267</name>
</gene>
<dbReference type="SMART" id="SM00248">
    <property type="entry name" value="ANK"/>
    <property type="match status" value="1"/>
</dbReference>
<dbReference type="EMBL" id="CANTFL010001484">
    <property type="protein sequence ID" value="CAI5743013.1"/>
    <property type="molecule type" value="Genomic_DNA"/>
</dbReference>
<sequence length="405" mass="44988">MTKRLVLTGVAAAAVAVGSYYCSHIVSRRRGGRPPRHVAGRLAAAPLQYRRELQLSGPWVALCGTAFDVAGDPFFDATCAGVYSSWVGHDVTFLILQLGLVTDAADDAEATASYVDREWQLEALQGDDEAARRGRELLHEWFARFCSRYRLVAQLRDYYVGVHWDALRAELLPSDSESRPVGGKCPLGFGATMKSKAVSYNEDDGKELRTITFQGRLYDVSRMSLFHPESGRFAHFVGHDVTYALAIQSVRVEDLDVVPERTYTFAEQLMLERYRSFFARELALVEIDKTQCKSDDAGTNVLDLHQLIENSSGIKNEERVLCLKKTLESASAKHVNALCSRTAMTPLHKAVEKNRFDLVKVLLDAGADIEARAALYDGETPLEMAYRFHFDDIAAHLKAVSTGGD</sequence>
<dbReference type="Gene3D" id="1.25.40.20">
    <property type="entry name" value="Ankyrin repeat-containing domain"/>
    <property type="match status" value="1"/>
</dbReference>
<keyword evidence="3" id="KW-1185">Reference proteome</keyword>
<comment type="caution">
    <text evidence="2">The sequence shown here is derived from an EMBL/GenBank/DDBJ whole genome shotgun (WGS) entry which is preliminary data.</text>
</comment>
<evidence type="ECO:0000313" key="2">
    <source>
        <dbReference type="EMBL" id="CAI5743013.1"/>
    </source>
</evidence>
<dbReference type="InterPro" id="IPR002110">
    <property type="entry name" value="Ankyrin_rpt"/>
</dbReference>
<dbReference type="PROSITE" id="PS50088">
    <property type="entry name" value="ANK_REPEAT"/>
    <property type="match status" value="1"/>
</dbReference>
<organism evidence="2 3">
    <name type="scientific">Hyaloperonospora brassicae</name>
    <name type="common">Brassica downy mildew</name>
    <name type="synonym">Peronospora brassicae</name>
    <dbReference type="NCBI Taxonomy" id="162125"/>
    <lineage>
        <taxon>Eukaryota</taxon>
        <taxon>Sar</taxon>
        <taxon>Stramenopiles</taxon>
        <taxon>Oomycota</taxon>
        <taxon>Peronosporomycetes</taxon>
        <taxon>Peronosporales</taxon>
        <taxon>Peronosporaceae</taxon>
        <taxon>Hyaloperonospora</taxon>
    </lineage>
</organism>
<dbReference type="InterPro" id="IPR036400">
    <property type="entry name" value="Cyt_B5-like_heme/steroid_sf"/>
</dbReference>